<dbReference type="CDD" id="cd02440">
    <property type="entry name" value="AdoMet_MTases"/>
    <property type="match status" value="1"/>
</dbReference>
<organism evidence="2 3">
    <name type="scientific">Candidatus Methylobacter favarea</name>
    <dbReference type="NCBI Taxonomy" id="2707345"/>
    <lineage>
        <taxon>Bacteria</taxon>
        <taxon>Pseudomonadati</taxon>
        <taxon>Pseudomonadota</taxon>
        <taxon>Gammaproteobacteria</taxon>
        <taxon>Methylococcales</taxon>
        <taxon>Methylococcaceae</taxon>
        <taxon>Methylobacter</taxon>
    </lineage>
</organism>
<comment type="caution">
    <text evidence="2">The sequence shown here is derived from an EMBL/GenBank/DDBJ whole genome shotgun (WGS) entry which is preliminary data.</text>
</comment>
<dbReference type="InterPro" id="IPR013216">
    <property type="entry name" value="Methyltransf_11"/>
</dbReference>
<dbReference type="SUPFAM" id="SSF53335">
    <property type="entry name" value="S-adenosyl-L-methionine-dependent methyltransferases"/>
    <property type="match status" value="1"/>
</dbReference>
<dbReference type="EMBL" id="CADCXN010000059">
    <property type="protein sequence ID" value="CAA9890962.1"/>
    <property type="molecule type" value="Genomic_DNA"/>
</dbReference>
<dbReference type="PANTHER" id="PTHR43591">
    <property type="entry name" value="METHYLTRANSFERASE"/>
    <property type="match status" value="1"/>
</dbReference>
<accession>A0A8S0XSQ3</accession>
<evidence type="ECO:0000313" key="3">
    <source>
        <dbReference type="Proteomes" id="UP000494216"/>
    </source>
</evidence>
<proteinExistence type="predicted"/>
<dbReference type="Pfam" id="PF08241">
    <property type="entry name" value="Methyltransf_11"/>
    <property type="match status" value="1"/>
</dbReference>
<evidence type="ECO:0000259" key="1">
    <source>
        <dbReference type="Pfam" id="PF08241"/>
    </source>
</evidence>
<dbReference type="Proteomes" id="UP000494216">
    <property type="component" value="Unassembled WGS sequence"/>
</dbReference>
<gene>
    <name evidence="2" type="ORF">METHB2_300040</name>
</gene>
<dbReference type="Gene3D" id="3.40.50.150">
    <property type="entry name" value="Vaccinia Virus protein VP39"/>
    <property type="match status" value="1"/>
</dbReference>
<protein>
    <recommendedName>
        <fullName evidence="1">Methyltransferase type 11 domain-containing protein</fullName>
    </recommendedName>
</protein>
<dbReference type="InterPro" id="IPR029063">
    <property type="entry name" value="SAM-dependent_MTases_sf"/>
</dbReference>
<reference evidence="2 3" key="1">
    <citation type="submission" date="2020-02" db="EMBL/GenBank/DDBJ databases">
        <authorList>
            <person name="Hogendoorn C."/>
        </authorList>
    </citation>
    <scope>NUCLEOTIDE SEQUENCE [LARGE SCALE GENOMIC DNA]</scope>
    <source>
        <strain evidence="2">METHB21</strain>
    </source>
</reference>
<keyword evidence="3" id="KW-1185">Reference proteome</keyword>
<evidence type="ECO:0000313" key="2">
    <source>
        <dbReference type="EMBL" id="CAA9890962.1"/>
    </source>
</evidence>
<name>A0A8S0XSQ3_9GAMM</name>
<feature type="domain" description="Methyltransferase type 11" evidence="1">
    <location>
        <begin position="61"/>
        <end position="155"/>
    </location>
</feature>
<dbReference type="GO" id="GO:0008757">
    <property type="term" value="F:S-adenosylmethionine-dependent methyltransferase activity"/>
    <property type="evidence" value="ECO:0007669"/>
    <property type="project" value="InterPro"/>
</dbReference>
<sequence>MKSNSNNQQNTFDHSTHKQFVEYYAKESLSDSTINRMQGIFNCINRNLEKRRINQKLSIADIGCGAGVMSMMWAKQGHDVHGLDVNEALLAIAGQRAHEAGFDIEFCLGSATKLPWANETMDVCIAPELLEHVDEWKNCLTEFARILKPNGVLFISTSNKLCPKQQEFNLPFYSWYPAVVKRYCENLARTTRPDIAGYAKYPAVNWFSYYQLRKEFLDMGMASFDRFDIIDYNNKPSYQKIIIKFIRNNQVLRWLGHVASPGLSMLAIKKS</sequence>
<dbReference type="AlphaFoldDB" id="A0A8S0XSQ3"/>
<dbReference type="RefSeq" id="WP_174625865.1">
    <property type="nucleotide sequence ID" value="NZ_CADCXN010000059.1"/>
</dbReference>